<evidence type="ECO:0000256" key="1">
    <source>
        <dbReference type="SAM" id="Phobius"/>
    </source>
</evidence>
<protein>
    <submittedName>
        <fullName evidence="4">Uncharacterized protein</fullName>
    </submittedName>
</protein>
<dbReference type="SMART" id="SM00195">
    <property type="entry name" value="DSPc"/>
    <property type="match status" value="1"/>
</dbReference>
<comment type="caution">
    <text evidence="4">The sequence shown here is derived from an EMBL/GenBank/DDBJ whole genome shotgun (WGS) entry which is preliminary data.</text>
</comment>
<dbReference type="InterPro" id="IPR000340">
    <property type="entry name" value="Dual-sp_phosphatase_cat-dom"/>
</dbReference>
<feature type="transmembrane region" description="Helical" evidence="1">
    <location>
        <begin position="63"/>
        <end position="83"/>
    </location>
</feature>
<dbReference type="Pfam" id="PF00782">
    <property type="entry name" value="DSPc"/>
    <property type="match status" value="1"/>
</dbReference>
<gene>
    <name evidence="4" type="ORF">CIK83_14560</name>
</gene>
<dbReference type="EMBL" id="QPGL01000002">
    <property type="protein sequence ID" value="RCS70635.1"/>
    <property type="molecule type" value="Genomic_DNA"/>
</dbReference>
<dbReference type="SMART" id="SM00404">
    <property type="entry name" value="PTPc_motif"/>
    <property type="match status" value="1"/>
</dbReference>
<dbReference type="InterPro" id="IPR000387">
    <property type="entry name" value="Tyr_Pase_dom"/>
</dbReference>
<dbReference type="SUPFAM" id="SSF52799">
    <property type="entry name" value="(Phosphotyrosine protein) phosphatases II"/>
    <property type="match status" value="1"/>
</dbReference>
<feature type="domain" description="Tyrosine specific protein phosphatases" evidence="3">
    <location>
        <begin position="155"/>
        <end position="224"/>
    </location>
</feature>
<sequence length="266" mass="30920">MFIIKYYILIAIACLLVAIWIPNIVLSVLFFWCFLSMSLVSIAYIFDIPAIFRKRQNGKIARWIRWAFIPFLLAIKVYNAWVIKRDKVDPIQKVGQKLYVSRRLFPSDLSYLKENNITAIVDVTAEFVGLESAMTDDHFHYFNIPVLDHKVPSLTRLRHTLNWIDTQMNQSRAVVVHCALGRGRSVFVVVAYLLAKNPSLSVEQVLKQINDVRNTAKLNNLQRRKNNKIATYKKAPRLVNVVLFYRHCVYRYFDISSFSICKAATQ</sequence>
<feature type="domain" description="Tyrosine-protein phosphatase" evidence="2">
    <location>
        <begin position="89"/>
        <end position="238"/>
    </location>
</feature>
<dbReference type="PANTHER" id="PTHR47216">
    <property type="match status" value="1"/>
</dbReference>
<dbReference type="PANTHER" id="PTHR47216:SF4">
    <property type="entry name" value="OS01G0859400 PROTEIN"/>
    <property type="match status" value="1"/>
</dbReference>
<keyword evidence="1" id="KW-0812">Transmembrane</keyword>
<dbReference type="Gene3D" id="3.90.190.10">
    <property type="entry name" value="Protein tyrosine phosphatase superfamily"/>
    <property type="match status" value="1"/>
</dbReference>
<dbReference type="PROSITE" id="PS50056">
    <property type="entry name" value="TYR_PHOSPHATASE_2"/>
    <property type="match status" value="1"/>
</dbReference>
<evidence type="ECO:0000313" key="4">
    <source>
        <dbReference type="EMBL" id="RCS70635.1"/>
    </source>
</evidence>
<evidence type="ECO:0000313" key="5">
    <source>
        <dbReference type="Proteomes" id="UP000252479"/>
    </source>
</evidence>
<name>A0A368LJ28_9VIBR</name>
<keyword evidence="1" id="KW-1133">Transmembrane helix</keyword>
<dbReference type="InterPro" id="IPR020422">
    <property type="entry name" value="TYR_PHOSPHATASE_DUAL_dom"/>
</dbReference>
<feature type="transmembrane region" description="Helical" evidence="1">
    <location>
        <begin position="7"/>
        <end position="23"/>
    </location>
</feature>
<dbReference type="InterPro" id="IPR003595">
    <property type="entry name" value="Tyr_Pase_cat"/>
</dbReference>
<keyword evidence="5" id="KW-1185">Reference proteome</keyword>
<keyword evidence="1" id="KW-0472">Membrane</keyword>
<dbReference type="AlphaFoldDB" id="A0A368LJ28"/>
<proteinExistence type="predicted"/>
<dbReference type="PROSITE" id="PS50054">
    <property type="entry name" value="TYR_PHOSPHATASE_DUAL"/>
    <property type="match status" value="1"/>
</dbReference>
<dbReference type="Proteomes" id="UP000252479">
    <property type="component" value="Unassembled WGS sequence"/>
</dbReference>
<evidence type="ECO:0000259" key="2">
    <source>
        <dbReference type="PROSITE" id="PS50054"/>
    </source>
</evidence>
<reference evidence="4 5" key="1">
    <citation type="journal article" date="2017" name="Elife">
        <title>Extensive horizontal gene transfer in cheese-associated bacteria.</title>
        <authorList>
            <person name="Bonham K.S."/>
            <person name="Wolfe B.E."/>
            <person name="Dutton R.J."/>
        </authorList>
    </citation>
    <scope>NUCLEOTIDE SEQUENCE [LARGE SCALE GENOMIC DNA]</scope>
    <source>
        <strain evidence="4 5">JB196</strain>
    </source>
</reference>
<dbReference type="InterPro" id="IPR029021">
    <property type="entry name" value="Prot-tyrosine_phosphatase-like"/>
</dbReference>
<evidence type="ECO:0000259" key="3">
    <source>
        <dbReference type="PROSITE" id="PS50056"/>
    </source>
</evidence>
<organism evidence="4 5">
    <name type="scientific">Vibrio casei</name>
    <dbReference type="NCBI Taxonomy" id="673372"/>
    <lineage>
        <taxon>Bacteria</taxon>
        <taxon>Pseudomonadati</taxon>
        <taxon>Pseudomonadota</taxon>
        <taxon>Gammaproteobacteria</taxon>
        <taxon>Vibrionales</taxon>
        <taxon>Vibrionaceae</taxon>
        <taxon>Vibrio</taxon>
    </lineage>
</organism>
<accession>A0A368LJ28</accession>
<feature type="transmembrane region" description="Helical" evidence="1">
    <location>
        <begin position="29"/>
        <end position="51"/>
    </location>
</feature>